<dbReference type="STRING" id="84724.SAMN04488564_101127"/>
<dbReference type="Proteomes" id="UP000198583">
    <property type="component" value="Unassembled WGS sequence"/>
</dbReference>
<keyword evidence="3" id="KW-1185">Reference proteome</keyword>
<evidence type="ECO:0000313" key="3">
    <source>
        <dbReference type="Proteomes" id="UP000198583"/>
    </source>
</evidence>
<keyword evidence="1" id="KW-1133">Transmembrane helix</keyword>
<reference evidence="3" key="1">
    <citation type="submission" date="2016-10" db="EMBL/GenBank/DDBJ databases">
        <authorList>
            <person name="Varghese N."/>
            <person name="Submissions S."/>
        </authorList>
    </citation>
    <scope>NUCLEOTIDE SEQUENCE [LARGE SCALE GENOMIC DNA]</scope>
    <source>
        <strain evidence="3">DSM 44232</strain>
    </source>
</reference>
<dbReference type="OrthoDB" id="9797603at2"/>
<feature type="transmembrane region" description="Helical" evidence="1">
    <location>
        <begin position="9"/>
        <end position="30"/>
    </location>
</feature>
<name>A0A1I6CR67_9PSEU</name>
<accession>A0A1I6CR67</accession>
<keyword evidence="1" id="KW-0472">Membrane</keyword>
<evidence type="ECO:0000313" key="2">
    <source>
        <dbReference type="EMBL" id="SFQ95649.1"/>
    </source>
</evidence>
<gene>
    <name evidence="2" type="ORF">SAMN04488564_101127</name>
</gene>
<organism evidence="2 3">
    <name type="scientific">Lentzea waywayandensis</name>
    <dbReference type="NCBI Taxonomy" id="84724"/>
    <lineage>
        <taxon>Bacteria</taxon>
        <taxon>Bacillati</taxon>
        <taxon>Actinomycetota</taxon>
        <taxon>Actinomycetes</taxon>
        <taxon>Pseudonocardiales</taxon>
        <taxon>Pseudonocardiaceae</taxon>
        <taxon>Lentzea</taxon>
    </lineage>
</organism>
<dbReference type="RefSeq" id="WP_093587760.1">
    <property type="nucleotide sequence ID" value="NZ_FOYL01000001.1"/>
</dbReference>
<sequence>MSTRLNTRPVLTIVTVVVFVYWAELLLRLAQTYLLHIPEAHARGLLGVALPWLAESGWVHHGVALVALIGCVASHRRASRAEVT</sequence>
<evidence type="ECO:0000256" key="1">
    <source>
        <dbReference type="SAM" id="Phobius"/>
    </source>
</evidence>
<proteinExistence type="predicted"/>
<feature type="transmembrane region" description="Helical" evidence="1">
    <location>
        <begin position="50"/>
        <end position="73"/>
    </location>
</feature>
<keyword evidence="1" id="KW-0812">Transmembrane</keyword>
<dbReference type="EMBL" id="FOYL01000001">
    <property type="protein sequence ID" value="SFQ95649.1"/>
    <property type="molecule type" value="Genomic_DNA"/>
</dbReference>
<protein>
    <submittedName>
        <fullName evidence="2">Uncharacterized protein</fullName>
    </submittedName>
</protein>
<dbReference type="AlphaFoldDB" id="A0A1I6CR67"/>